<keyword evidence="2" id="KW-0378">Hydrolase</keyword>
<name>A0A3D9L6B8_MARFU</name>
<dbReference type="RefSeq" id="WP_115867320.1">
    <property type="nucleotide sequence ID" value="NZ_QREG01000004.1"/>
</dbReference>
<dbReference type="Pfam" id="PF12697">
    <property type="entry name" value="Abhydrolase_6"/>
    <property type="match status" value="1"/>
</dbReference>
<dbReference type="OrthoDB" id="9112061at2"/>
<sequence length="234" mass="25845">MNSNKLILIPGAWSDKTIWEPLETELEKLGIESNALTLDGLKKKDHSKGVDLKGHVDSVVAFLDSQDHKQNYLVGHSYSGLVASMVADQVPEKVIGLVFIEAFLPEDGKSLLEIAGLDIVEETTEIEENGGFWLPPTSDELSSQPFLTEKHIDYLTNNMVGHPGKTVTDKAELVGKNLQSIASFYIGGNLSASVKNNPNFPQIDFHKIEGGHWPMLTMPRKLSEILRNIMHTNS</sequence>
<gene>
    <name evidence="2" type="ORF">C7460_104266</name>
</gene>
<accession>A0A3D9L6B8</accession>
<evidence type="ECO:0000313" key="2">
    <source>
        <dbReference type="EMBL" id="REE01246.1"/>
    </source>
</evidence>
<dbReference type="GO" id="GO:0016787">
    <property type="term" value="F:hydrolase activity"/>
    <property type="evidence" value="ECO:0007669"/>
    <property type="project" value="UniProtKB-KW"/>
</dbReference>
<dbReference type="SUPFAM" id="SSF53474">
    <property type="entry name" value="alpha/beta-Hydrolases"/>
    <property type="match status" value="1"/>
</dbReference>
<dbReference type="PANTHER" id="PTHR37017">
    <property type="entry name" value="AB HYDROLASE-1 DOMAIN-CONTAINING PROTEIN-RELATED"/>
    <property type="match status" value="1"/>
</dbReference>
<evidence type="ECO:0000313" key="3">
    <source>
        <dbReference type="Proteomes" id="UP000256779"/>
    </source>
</evidence>
<keyword evidence="3" id="KW-1185">Reference proteome</keyword>
<dbReference type="PANTHER" id="PTHR37017:SF11">
    <property type="entry name" value="ESTERASE_LIPASE_THIOESTERASE DOMAIN-CONTAINING PROTEIN"/>
    <property type="match status" value="1"/>
</dbReference>
<dbReference type="InterPro" id="IPR052897">
    <property type="entry name" value="Sec-Metab_Biosynth_Hydrolase"/>
</dbReference>
<feature type="domain" description="AB hydrolase-1" evidence="1">
    <location>
        <begin position="6"/>
        <end position="113"/>
    </location>
</feature>
<dbReference type="InterPro" id="IPR000073">
    <property type="entry name" value="AB_hydrolase_1"/>
</dbReference>
<dbReference type="Gene3D" id="3.40.50.1820">
    <property type="entry name" value="alpha/beta hydrolase"/>
    <property type="match status" value="1"/>
</dbReference>
<dbReference type="InterPro" id="IPR029058">
    <property type="entry name" value="AB_hydrolase_fold"/>
</dbReference>
<comment type="caution">
    <text evidence="2">The sequence shown here is derived from an EMBL/GenBank/DDBJ whole genome shotgun (WGS) entry which is preliminary data.</text>
</comment>
<protein>
    <submittedName>
        <fullName evidence="2">Alpha/beta hydrolase family protein</fullName>
    </submittedName>
</protein>
<organism evidence="2 3">
    <name type="scientific">Marinoscillum furvescens DSM 4134</name>
    <dbReference type="NCBI Taxonomy" id="1122208"/>
    <lineage>
        <taxon>Bacteria</taxon>
        <taxon>Pseudomonadati</taxon>
        <taxon>Bacteroidota</taxon>
        <taxon>Cytophagia</taxon>
        <taxon>Cytophagales</taxon>
        <taxon>Reichenbachiellaceae</taxon>
        <taxon>Marinoscillum</taxon>
    </lineage>
</organism>
<dbReference type="EMBL" id="QREG01000004">
    <property type="protein sequence ID" value="REE01246.1"/>
    <property type="molecule type" value="Genomic_DNA"/>
</dbReference>
<proteinExistence type="predicted"/>
<dbReference type="AlphaFoldDB" id="A0A3D9L6B8"/>
<reference evidence="2 3" key="1">
    <citation type="submission" date="2018-07" db="EMBL/GenBank/DDBJ databases">
        <title>Genomic Encyclopedia of Type Strains, Phase IV (KMG-IV): sequencing the most valuable type-strain genomes for metagenomic binning, comparative biology and taxonomic classification.</title>
        <authorList>
            <person name="Goeker M."/>
        </authorList>
    </citation>
    <scope>NUCLEOTIDE SEQUENCE [LARGE SCALE GENOMIC DNA]</scope>
    <source>
        <strain evidence="2 3">DSM 4134</strain>
    </source>
</reference>
<evidence type="ECO:0000259" key="1">
    <source>
        <dbReference type="Pfam" id="PF12697"/>
    </source>
</evidence>
<dbReference type="Proteomes" id="UP000256779">
    <property type="component" value="Unassembled WGS sequence"/>
</dbReference>